<reference evidence="3" key="2">
    <citation type="submission" date="2020-05" db="UniProtKB">
        <authorList>
            <consortium name="EnsemblMetazoa"/>
        </authorList>
    </citation>
    <scope>IDENTIFICATION</scope>
    <source>
        <strain evidence="3">wikel</strain>
    </source>
</reference>
<dbReference type="EMBL" id="ABJB010800753">
    <property type="status" value="NOT_ANNOTATED_CDS"/>
    <property type="molecule type" value="Genomic_DNA"/>
</dbReference>
<gene>
    <name evidence="2" type="ORF">IscW_ISCW008903</name>
</gene>
<feature type="transmembrane region" description="Helical" evidence="1">
    <location>
        <begin position="20"/>
        <end position="42"/>
    </location>
</feature>
<reference evidence="2 4" key="1">
    <citation type="submission" date="2008-03" db="EMBL/GenBank/DDBJ databases">
        <title>Annotation of Ixodes scapularis.</title>
        <authorList>
            <consortium name="Ixodes scapularis Genome Project Consortium"/>
            <person name="Caler E."/>
            <person name="Hannick L.I."/>
            <person name="Bidwell S."/>
            <person name="Joardar V."/>
            <person name="Thiagarajan M."/>
            <person name="Amedeo P."/>
            <person name="Galinsky K.J."/>
            <person name="Schobel S."/>
            <person name="Inman J."/>
            <person name="Hostetler J."/>
            <person name="Miller J."/>
            <person name="Hammond M."/>
            <person name="Megy K."/>
            <person name="Lawson D."/>
            <person name="Kodira C."/>
            <person name="Sutton G."/>
            <person name="Meyer J."/>
            <person name="Hill C.A."/>
            <person name="Birren B."/>
            <person name="Nene V."/>
            <person name="Collins F."/>
            <person name="Alarcon-Chaidez F."/>
            <person name="Wikel S."/>
            <person name="Strausberg R."/>
        </authorList>
    </citation>
    <scope>NUCLEOTIDE SEQUENCE [LARGE SCALE GENOMIC DNA]</scope>
    <source>
        <strain evidence="4">Wikel</strain>
        <strain evidence="2">Wikel colony</strain>
    </source>
</reference>
<dbReference type="HOGENOM" id="CLU_3126678_0_0_1"/>
<keyword evidence="1" id="KW-0472">Membrane</keyword>
<keyword evidence="1" id="KW-0812">Transmembrane</keyword>
<dbReference type="VEuPathDB" id="VectorBase:ISCW008903"/>
<evidence type="ECO:0000313" key="4">
    <source>
        <dbReference type="Proteomes" id="UP000001555"/>
    </source>
</evidence>
<evidence type="ECO:0000313" key="2">
    <source>
        <dbReference type="EMBL" id="EEC12020.1"/>
    </source>
</evidence>
<dbReference type="AlphaFoldDB" id="B7PZJ8"/>
<dbReference type="PaxDb" id="6945-B7PZJ8"/>
<sequence>MSHRSFCLGLLLRQLLRRLVIHFHVGVGPRIMIGYVLVLVTLRTRAADKG</sequence>
<evidence type="ECO:0000256" key="1">
    <source>
        <dbReference type="SAM" id="Phobius"/>
    </source>
</evidence>
<dbReference type="EnsemblMetazoa" id="ISCW008903-RA">
    <property type="protein sequence ID" value="ISCW008903-PA"/>
    <property type="gene ID" value="ISCW008903"/>
</dbReference>
<keyword evidence="1" id="KW-1133">Transmembrane helix</keyword>
<dbReference type="Proteomes" id="UP000001555">
    <property type="component" value="Unassembled WGS sequence"/>
</dbReference>
<dbReference type="InParanoid" id="B7PZJ8"/>
<organism>
    <name type="scientific">Ixodes scapularis</name>
    <name type="common">Black-legged tick</name>
    <name type="synonym">Deer tick</name>
    <dbReference type="NCBI Taxonomy" id="6945"/>
    <lineage>
        <taxon>Eukaryota</taxon>
        <taxon>Metazoa</taxon>
        <taxon>Ecdysozoa</taxon>
        <taxon>Arthropoda</taxon>
        <taxon>Chelicerata</taxon>
        <taxon>Arachnida</taxon>
        <taxon>Acari</taxon>
        <taxon>Parasitiformes</taxon>
        <taxon>Ixodida</taxon>
        <taxon>Ixodoidea</taxon>
        <taxon>Ixodidae</taxon>
        <taxon>Ixodinae</taxon>
        <taxon>Ixodes</taxon>
    </lineage>
</organism>
<accession>B7PZJ8</accession>
<protein>
    <submittedName>
        <fullName evidence="2 3">Uncharacterized protein</fullName>
    </submittedName>
</protein>
<keyword evidence="4" id="KW-1185">Reference proteome</keyword>
<proteinExistence type="predicted"/>
<dbReference type="EMBL" id="DS826017">
    <property type="protein sequence ID" value="EEC12020.1"/>
    <property type="molecule type" value="Genomic_DNA"/>
</dbReference>
<name>B7PZJ8_IXOSC</name>
<evidence type="ECO:0000313" key="3">
    <source>
        <dbReference type="EnsemblMetazoa" id="ISCW008903-PA"/>
    </source>
</evidence>